<dbReference type="PROSITE" id="PS50943">
    <property type="entry name" value="HTH_CROC1"/>
    <property type="match status" value="1"/>
</dbReference>
<name>A0A645IQ49_9ZZZZ</name>
<dbReference type="SUPFAM" id="SSF47413">
    <property type="entry name" value="lambda repressor-like DNA-binding domains"/>
    <property type="match status" value="1"/>
</dbReference>
<evidence type="ECO:0000259" key="1">
    <source>
        <dbReference type="PROSITE" id="PS50943"/>
    </source>
</evidence>
<protein>
    <recommendedName>
        <fullName evidence="1">HTH cro/C1-type domain-containing protein</fullName>
    </recommendedName>
</protein>
<organism evidence="2">
    <name type="scientific">bioreactor metagenome</name>
    <dbReference type="NCBI Taxonomy" id="1076179"/>
    <lineage>
        <taxon>unclassified sequences</taxon>
        <taxon>metagenomes</taxon>
        <taxon>ecological metagenomes</taxon>
    </lineage>
</organism>
<dbReference type="GO" id="GO:0003677">
    <property type="term" value="F:DNA binding"/>
    <property type="evidence" value="ECO:0007669"/>
    <property type="project" value="InterPro"/>
</dbReference>
<proteinExistence type="predicted"/>
<dbReference type="CDD" id="cd00093">
    <property type="entry name" value="HTH_XRE"/>
    <property type="match status" value="1"/>
</dbReference>
<reference evidence="2" key="1">
    <citation type="submission" date="2019-08" db="EMBL/GenBank/DDBJ databases">
        <authorList>
            <person name="Kucharzyk K."/>
            <person name="Murdoch R.W."/>
            <person name="Higgins S."/>
            <person name="Loffler F."/>
        </authorList>
    </citation>
    <scope>NUCLEOTIDE SEQUENCE</scope>
</reference>
<gene>
    <name evidence="2" type="ORF">SDC9_200814</name>
</gene>
<comment type="caution">
    <text evidence="2">The sequence shown here is derived from an EMBL/GenBank/DDBJ whole genome shotgun (WGS) entry which is preliminary data.</text>
</comment>
<evidence type="ECO:0000313" key="2">
    <source>
        <dbReference type="EMBL" id="MPN53150.1"/>
    </source>
</evidence>
<dbReference type="InterPro" id="IPR001387">
    <property type="entry name" value="Cro/C1-type_HTH"/>
</dbReference>
<dbReference type="InterPro" id="IPR010982">
    <property type="entry name" value="Lambda_DNA-bd_dom_sf"/>
</dbReference>
<dbReference type="EMBL" id="VSSQ01119978">
    <property type="protein sequence ID" value="MPN53150.1"/>
    <property type="molecule type" value="Genomic_DNA"/>
</dbReference>
<dbReference type="Gene3D" id="1.10.260.40">
    <property type="entry name" value="lambda repressor-like DNA-binding domains"/>
    <property type="match status" value="1"/>
</dbReference>
<dbReference type="AlphaFoldDB" id="A0A645IQ49"/>
<dbReference type="SMART" id="SM00530">
    <property type="entry name" value="HTH_XRE"/>
    <property type="match status" value="1"/>
</dbReference>
<accession>A0A645IQ49</accession>
<feature type="domain" description="HTH cro/C1-type" evidence="1">
    <location>
        <begin position="22"/>
        <end position="58"/>
    </location>
</feature>
<sequence>MDIENKKVQLQEKIFETLQSNLKKIRAILDIDQAQLGDMIGVSRQTINNIENGRVKLNKMHYLAIMAVIDQLINQKPNLKNTVSALLKESVLGVPIVGATPMGEIVAGALGIGFLSVKALMDATKKSNE</sequence>
<dbReference type="Pfam" id="PF01381">
    <property type="entry name" value="HTH_3"/>
    <property type="match status" value="1"/>
</dbReference>